<name>A0A0C6P4I6_BORBO</name>
<dbReference type="GO" id="GO:0006635">
    <property type="term" value="P:fatty acid beta-oxidation"/>
    <property type="evidence" value="ECO:0007669"/>
    <property type="project" value="TreeGrafter"/>
</dbReference>
<dbReference type="PANTHER" id="PTHR11941:SF54">
    <property type="entry name" value="ENOYL-COA HYDRATASE, MITOCHONDRIAL"/>
    <property type="match status" value="1"/>
</dbReference>
<dbReference type="InterPro" id="IPR001753">
    <property type="entry name" value="Enoyl-CoA_hydra/iso"/>
</dbReference>
<comment type="similarity">
    <text evidence="1 2">Belongs to the enoyl-CoA hydratase/isomerase family.</text>
</comment>
<dbReference type="Gene3D" id="3.90.226.10">
    <property type="entry name" value="2-enoyl-CoA Hydratase, Chain A, domain 1"/>
    <property type="match status" value="1"/>
</dbReference>
<evidence type="ECO:0000313" key="4">
    <source>
        <dbReference type="Proteomes" id="UP000007564"/>
    </source>
</evidence>
<sequence>MSPPMTTPAPASPCYARFSVDEAGIGLLTLDDPATQNAMSLAMMDALAAIHPVICATPQLRVLIVTGAGKAFSAGGNVHDMLERRGVFAPEDPLAARDLNLERVHAIPRAIHGLPMPTIAAVNGHAVGGGCDVALMCDIRIASDQAVFAESFLRVGLLPGDGGAWFLPRAVGLSRAMEMALTCDFIDAREAERIGLVSRVVPHATLLDEAYALARRIARHPPRIARMTKRLMQFGAHATLHDTLEMTASMQGMVQTADEHKDAARAIADAVASRSRR</sequence>
<dbReference type="GO" id="GO:0016853">
    <property type="term" value="F:isomerase activity"/>
    <property type="evidence" value="ECO:0007669"/>
    <property type="project" value="UniProtKB-KW"/>
</dbReference>
<evidence type="ECO:0000256" key="1">
    <source>
        <dbReference type="ARBA" id="ARBA00005254"/>
    </source>
</evidence>
<dbReference type="PANTHER" id="PTHR11941">
    <property type="entry name" value="ENOYL-COA HYDRATASE-RELATED"/>
    <property type="match status" value="1"/>
</dbReference>
<dbReference type="PROSITE" id="PS00166">
    <property type="entry name" value="ENOYL_COA_HYDRATASE"/>
    <property type="match status" value="1"/>
</dbReference>
<dbReference type="HOGENOM" id="CLU_009834_7_2_4"/>
<proteinExistence type="inferred from homology"/>
<dbReference type="KEGG" id="bbh:BN112_2774"/>
<dbReference type="Pfam" id="PF00378">
    <property type="entry name" value="ECH_1"/>
    <property type="match status" value="1"/>
</dbReference>
<gene>
    <name evidence="3" type="ORF">BN112_2774</name>
</gene>
<evidence type="ECO:0000256" key="2">
    <source>
        <dbReference type="RuleBase" id="RU003707"/>
    </source>
</evidence>
<dbReference type="EMBL" id="HE965806">
    <property type="protein sequence ID" value="CCJ54691.1"/>
    <property type="molecule type" value="Genomic_DNA"/>
</dbReference>
<reference evidence="3 4" key="1">
    <citation type="journal article" date="2012" name="BMC Genomics">
        <title>Comparative genomics of the classical Bordetella subspecies: the evolution and exchange of virulence-associated diversity amongst closely related pathogens.</title>
        <authorList>
            <person name="Park J."/>
            <person name="Zhang Y."/>
            <person name="Buboltz A.M."/>
            <person name="Zhang X."/>
            <person name="Schuster S.C."/>
            <person name="Ahuja U."/>
            <person name="Liu M."/>
            <person name="Miller J.F."/>
            <person name="Sebaihia M."/>
            <person name="Bentley S.D."/>
            <person name="Parkhill J."/>
            <person name="Harvill E.T."/>
        </authorList>
    </citation>
    <scope>NUCLEOTIDE SEQUENCE [LARGE SCALE GENOMIC DNA]</scope>
    <source>
        <strain evidence="3 4">253</strain>
    </source>
</reference>
<organism evidence="3 4">
    <name type="scientific">Bordetella bronchiseptica 253</name>
    <dbReference type="NCBI Taxonomy" id="568707"/>
    <lineage>
        <taxon>Bacteria</taxon>
        <taxon>Pseudomonadati</taxon>
        <taxon>Pseudomonadota</taxon>
        <taxon>Betaproteobacteria</taxon>
        <taxon>Burkholderiales</taxon>
        <taxon>Alcaligenaceae</taxon>
        <taxon>Bordetella</taxon>
    </lineage>
</organism>
<evidence type="ECO:0000313" key="3">
    <source>
        <dbReference type="EMBL" id="CCJ54691.1"/>
    </source>
</evidence>
<dbReference type="OrthoDB" id="8524220at2"/>
<dbReference type="InterPro" id="IPR018376">
    <property type="entry name" value="Enoyl-CoA_hyd/isom_CS"/>
</dbReference>
<protein>
    <submittedName>
        <fullName evidence="3">Putative enoyl-CoA hydratase/isomerase family protein</fullName>
    </submittedName>
</protein>
<dbReference type="InterPro" id="IPR029045">
    <property type="entry name" value="ClpP/crotonase-like_dom_sf"/>
</dbReference>
<dbReference type="SUPFAM" id="SSF52096">
    <property type="entry name" value="ClpP/crotonase"/>
    <property type="match status" value="1"/>
</dbReference>
<dbReference type="Proteomes" id="UP000007564">
    <property type="component" value="Chromosome"/>
</dbReference>
<dbReference type="CDD" id="cd06558">
    <property type="entry name" value="crotonase-like"/>
    <property type="match status" value="1"/>
</dbReference>
<dbReference type="AlphaFoldDB" id="A0A0C6P4I6"/>
<keyword evidence="3" id="KW-0413">Isomerase</keyword>
<accession>A0A0C6P4I6</accession>